<comment type="caution">
    <text evidence="3">The sequence shown here is derived from an EMBL/GenBank/DDBJ whole genome shotgun (WGS) entry which is preliminary data.</text>
</comment>
<feature type="region of interest" description="Disordered" evidence="1">
    <location>
        <begin position="1297"/>
        <end position="1424"/>
    </location>
</feature>
<feature type="region of interest" description="Disordered" evidence="1">
    <location>
        <begin position="186"/>
        <end position="261"/>
    </location>
</feature>
<feature type="region of interest" description="Disordered" evidence="1">
    <location>
        <begin position="1196"/>
        <end position="1215"/>
    </location>
</feature>
<feature type="compositionally biased region" description="Low complexity" evidence="1">
    <location>
        <begin position="553"/>
        <end position="562"/>
    </location>
</feature>
<reference evidence="3 4" key="1">
    <citation type="journal article" date="2024" name="Nat. Commun.">
        <title>Phylogenomics reveals the evolutionary origins of lichenization in chlorophyte algae.</title>
        <authorList>
            <person name="Puginier C."/>
            <person name="Libourel C."/>
            <person name="Otte J."/>
            <person name="Skaloud P."/>
            <person name="Haon M."/>
            <person name="Grisel S."/>
            <person name="Petersen M."/>
            <person name="Berrin J.G."/>
            <person name="Delaux P.M."/>
            <person name="Dal Grande F."/>
            <person name="Keller J."/>
        </authorList>
    </citation>
    <scope>NUCLEOTIDE SEQUENCE [LARGE SCALE GENOMIC DNA]</scope>
    <source>
        <strain evidence="3 4">SAG 2523</strain>
    </source>
</reference>
<feature type="compositionally biased region" description="Low complexity" evidence="1">
    <location>
        <begin position="572"/>
        <end position="581"/>
    </location>
</feature>
<feature type="compositionally biased region" description="Polar residues" evidence="1">
    <location>
        <begin position="1348"/>
        <end position="1359"/>
    </location>
</feature>
<evidence type="ECO:0000256" key="1">
    <source>
        <dbReference type="SAM" id="MobiDB-lite"/>
    </source>
</evidence>
<feature type="compositionally biased region" description="Low complexity" evidence="1">
    <location>
        <begin position="1317"/>
        <end position="1334"/>
    </location>
</feature>
<name>A0AAW1TLB1_9CHLO</name>
<dbReference type="EMBL" id="JALJOV010000002">
    <property type="protein sequence ID" value="KAK9869049.1"/>
    <property type="molecule type" value="Genomic_DNA"/>
</dbReference>
<feature type="signal peptide" evidence="2">
    <location>
        <begin position="1"/>
        <end position="29"/>
    </location>
</feature>
<feature type="region of interest" description="Disordered" evidence="1">
    <location>
        <begin position="1259"/>
        <end position="1279"/>
    </location>
</feature>
<feature type="region of interest" description="Disordered" evidence="1">
    <location>
        <begin position="536"/>
        <end position="583"/>
    </location>
</feature>
<proteinExistence type="predicted"/>
<gene>
    <name evidence="3" type="ORF">WJX84_008691</name>
</gene>
<sequence>MLLSRCSIWLLGVCLWATAIHHLSGKARAQVTVSDPNNPCYGFPACDDTNADPCQTPPPPVASSPPPVAHPPPPALSPPPPSPPPQPAAAPQNGMTQGAPLGQPSAAPAGISAYQRSFMQAPVGGIAPAQPANPQAGAAFVAAPPGAPMLGPSAADPLASQQAQGAPLSAAGLRARPLTNAAAMRPSGMGLPGPSGAPGRAPTQLMGQPPGASTHRRAPWHGTSPHATPPWSSSANGINFSAPGLPPVPTPAPTAPGPRATPPPMGPQTYPWMATSDTPAQVPASTTLMSPSPPGLMPGSSLVAAPDGSVPPPPATPTASPMGAVTVDPRLGVPVVTLLLAGLGDDILTNLIAQAAVLDELRASVRAAVGDVPVNITLQQYYAPASSSPAAPTRHLLRNTPHAYLADATGITGQSGSSREVPHTSQRSLKQMLNPAEQMGPIGSGALTSLIISNASVADAASGGAPEPAAASSRAGGQLIAIITFPVSTAADQQSYASAQQLADNIQADPASVLTGPLLSVAQVQVVVLRLDQSSGAAPDESEAPSAGALQRAAPPAGTVASTPPPPPPCDPTCSAPAPASGRRLQQWMPDIGPSRRLQAATCCPASPPPPQSSNVTTASSSPSAASSSGAKPLYAIFACVIAAAVLLGVTGCCWRFGPKRAAKFSGLFYVGKGIAWVGKKAWKHFPGRKVEVPKKQSILERADAAHSEYDYVQLADGRLVAVNAAGDNKEWQIRDKADAESSQAGPKVPLREDASEEGRAMPRTDPSVSLRERFSLTAVLNPDLTDVERGEIKAVPPTNDHTARRTDAATTAIAPDGTPGPTRIQSLPAGRMSGVKRLATSLSGNIKRSRSDLSDLAEADCSLGRTNGMTGLSVPRADHSRQPQSFIGWDSSGGLVQRTASNPMFEASTWHDVVDLTRQPEASSETDEEDTPEPLPREASIPNPLFDMQPRRSSSDDALPWDNPEVRYCDASGKPARQTAIQPGPCSNGTGVAGLQRAQTQRISPAVREAAGLVNHYLQVPSSLQRAASVPRAPARGSQASSHSPHRLATLGTGTMRLEHLARVASELKVLAGRLESQGSLARTRTADLLRLGSQATSSSLAKAGSLMSGMVGRHQASDEPAAEDMEDGNPFAFHPPAEMMRTLPSLQASFTSAANAGASTREPSASDLQLYAAEVFHERGSIVSAPFSQQLLKEPSASGGSLEGRATEQHRASHDGEALLAGRNEVGSEGADPNVQRLEAVDALAAAEDLLQAMSRRRTQNARESLRSGSPSNSNNYVVVPRAATSASGIIVPSTQSRSALNRGTSVPAGVPTHPSIRAQPASSSSGSARAASELRHSIVSRPSMAPSQTVLSSARSMQPIRQDHPLSKAASLQQTGNLAGPMPRGSLRQQHQQLIQQRPGGTADSQDAQLRPSEQGEHSRN</sequence>
<feature type="compositionally biased region" description="Polar residues" evidence="1">
    <location>
        <begin position="1297"/>
        <end position="1307"/>
    </location>
</feature>
<feature type="region of interest" description="Disordered" evidence="1">
    <location>
        <begin position="1108"/>
        <end position="1138"/>
    </location>
</feature>
<feature type="region of interest" description="Disordered" evidence="1">
    <location>
        <begin position="734"/>
        <end position="769"/>
    </location>
</feature>
<keyword evidence="2" id="KW-0732">Signal</keyword>
<protein>
    <submittedName>
        <fullName evidence="3">Uncharacterized protein</fullName>
    </submittedName>
</protein>
<evidence type="ECO:0000256" key="2">
    <source>
        <dbReference type="SAM" id="SignalP"/>
    </source>
</evidence>
<keyword evidence="4" id="KW-1185">Reference proteome</keyword>
<feature type="compositionally biased region" description="Low complexity" evidence="1">
    <location>
        <begin position="1390"/>
        <end position="1401"/>
    </location>
</feature>
<evidence type="ECO:0000313" key="3">
    <source>
        <dbReference type="EMBL" id="KAK9869049.1"/>
    </source>
</evidence>
<accession>A0AAW1TLB1</accession>
<feature type="region of interest" description="Disordered" evidence="1">
    <location>
        <begin position="599"/>
        <end position="624"/>
    </location>
</feature>
<evidence type="ECO:0000313" key="4">
    <source>
        <dbReference type="Proteomes" id="UP001485043"/>
    </source>
</evidence>
<dbReference type="Proteomes" id="UP001485043">
    <property type="component" value="Unassembled WGS sequence"/>
</dbReference>
<feature type="region of interest" description="Disordered" evidence="1">
    <location>
        <begin position="920"/>
        <end position="963"/>
    </location>
</feature>
<organism evidence="3 4">
    <name type="scientific">Apatococcus fuscideae</name>
    <dbReference type="NCBI Taxonomy" id="2026836"/>
    <lineage>
        <taxon>Eukaryota</taxon>
        <taxon>Viridiplantae</taxon>
        <taxon>Chlorophyta</taxon>
        <taxon>core chlorophytes</taxon>
        <taxon>Trebouxiophyceae</taxon>
        <taxon>Chlorellales</taxon>
        <taxon>Chlorellaceae</taxon>
        <taxon>Apatococcus</taxon>
    </lineage>
</organism>
<feature type="compositionally biased region" description="Basic and acidic residues" evidence="1">
    <location>
        <begin position="750"/>
        <end position="763"/>
    </location>
</feature>
<feature type="compositionally biased region" description="Low complexity" evidence="1">
    <location>
        <begin position="613"/>
        <end position="624"/>
    </location>
</feature>
<feature type="compositionally biased region" description="Pro residues" evidence="1">
    <location>
        <begin position="244"/>
        <end position="261"/>
    </location>
</feature>
<feature type="compositionally biased region" description="Polar residues" evidence="1">
    <location>
        <begin position="1269"/>
        <end position="1279"/>
    </location>
</feature>
<feature type="chain" id="PRO_5043374002" evidence="2">
    <location>
        <begin position="30"/>
        <end position="1424"/>
    </location>
</feature>
<feature type="compositionally biased region" description="Pro residues" evidence="1">
    <location>
        <begin position="55"/>
        <end position="88"/>
    </location>
</feature>
<feature type="compositionally biased region" description="Polar residues" evidence="1">
    <location>
        <begin position="230"/>
        <end position="239"/>
    </location>
</feature>
<feature type="region of interest" description="Disordered" evidence="1">
    <location>
        <begin position="51"/>
        <end position="108"/>
    </location>
</feature>